<feature type="domain" description="Ketoreductase" evidence="3">
    <location>
        <begin position="7"/>
        <end position="209"/>
    </location>
</feature>
<dbReference type="SUPFAM" id="SSF51735">
    <property type="entry name" value="NAD(P)-binding Rossmann-fold domains"/>
    <property type="match status" value="1"/>
</dbReference>
<dbReference type="Proteomes" id="UP001059836">
    <property type="component" value="Chromosome"/>
</dbReference>
<dbReference type="InterPro" id="IPR002347">
    <property type="entry name" value="SDR_fam"/>
</dbReference>
<evidence type="ECO:0000256" key="1">
    <source>
        <dbReference type="ARBA" id="ARBA00006484"/>
    </source>
</evidence>
<gene>
    <name evidence="4" type="ORF">GII31_03140</name>
</gene>
<name>A0ABX6IDX4_9ACTN</name>
<reference evidence="4" key="1">
    <citation type="journal article" date="2021" name="Nat. Microbiol.">
        <title>Cocultivation of an ultrasmall environmental parasitic bacterium with lytic ability against bacteria associated with wastewater foams.</title>
        <authorList>
            <person name="Batinovic S."/>
            <person name="Rose J.J.A."/>
            <person name="Ratcliffe J."/>
            <person name="Seviour R.J."/>
            <person name="Petrovski S."/>
        </authorList>
    </citation>
    <scope>NUCLEOTIDE SEQUENCE</scope>
    <source>
        <strain evidence="4">CON9</strain>
    </source>
</reference>
<dbReference type="Gene3D" id="3.40.50.720">
    <property type="entry name" value="NAD(P)-binding Rossmann-like Domain"/>
    <property type="match status" value="1"/>
</dbReference>
<dbReference type="SMART" id="SM00822">
    <property type="entry name" value="PKS_KR"/>
    <property type="match status" value="1"/>
</dbReference>
<dbReference type="NCBIfam" id="NF005861">
    <property type="entry name" value="PRK07791.1"/>
    <property type="match status" value="1"/>
</dbReference>
<dbReference type="InterPro" id="IPR036291">
    <property type="entry name" value="NAD(P)-bd_dom_sf"/>
</dbReference>
<dbReference type="RefSeq" id="WP_213246740.1">
    <property type="nucleotide sequence ID" value="NZ_CP045806.1"/>
</dbReference>
<evidence type="ECO:0000313" key="5">
    <source>
        <dbReference type="Proteomes" id="UP001059836"/>
    </source>
</evidence>
<dbReference type="InterPro" id="IPR057326">
    <property type="entry name" value="KR_dom"/>
</dbReference>
<keyword evidence="2" id="KW-0560">Oxidoreductase</keyword>
<dbReference type="Pfam" id="PF00106">
    <property type="entry name" value="adh_short"/>
    <property type="match status" value="1"/>
</dbReference>
<dbReference type="EMBL" id="CP045809">
    <property type="protein sequence ID" value="QHN34052.1"/>
    <property type="molecule type" value="Genomic_DNA"/>
</dbReference>
<dbReference type="PANTHER" id="PTHR45024">
    <property type="entry name" value="DEHYDROGENASES, SHORT CHAIN"/>
    <property type="match status" value="1"/>
</dbReference>
<accession>A0ABX6IDX4</accession>
<dbReference type="InterPro" id="IPR051687">
    <property type="entry name" value="Peroxisomal_Beta-Oxidation"/>
</dbReference>
<protein>
    <submittedName>
        <fullName evidence="4">SDR family NAD(P)-dependent oxidoreductase</fullName>
    </submittedName>
</protein>
<evidence type="ECO:0000259" key="3">
    <source>
        <dbReference type="SMART" id="SM00822"/>
    </source>
</evidence>
<dbReference type="PRINTS" id="PR00081">
    <property type="entry name" value="GDHRDH"/>
</dbReference>
<proteinExistence type="inferred from homology"/>
<evidence type="ECO:0000256" key="2">
    <source>
        <dbReference type="ARBA" id="ARBA00023002"/>
    </source>
</evidence>
<organism evidence="4 5">
    <name type="scientific">Gordonia pseudamarae</name>
    <dbReference type="NCBI Taxonomy" id="2831662"/>
    <lineage>
        <taxon>Bacteria</taxon>
        <taxon>Bacillati</taxon>
        <taxon>Actinomycetota</taxon>
        <taxon>Actinomycetes</taxon>
        <taxon>Mycobacteriales</taxon>
        <taxon>Gordoniaceae</taxon>
        <taxon>Gordonia</taxon>
    </lineage>
</organism>
<sequence>MGALQDKVCVITGAGRGIGRAHALLMAAEGAKVVVNDLGAAADGSGTDAGPAAAVVEEILNAGGQAVANTSDISTWQGAEELVSTALREFGDLHVLVNNAGFLRDRTIVKMTEQEWDSVIGVHLKGHFGPLHFAAAYWRDQIRAGIEVPRSVINTTSPSGLFAQPGQSNYAAAKSAIATLTMVADSELRRYGVRVNAIAPAAATRMTADQGLSVGDDSEWSMFDPANISPMVAYLAEPDCPIHGRMFFVMGGEVHLFHPWHIVDSIRTEQRFTVDELRSSAGKFADRTFDYGHPMGEAMRGELPT</sequence>
<dbReference type="PANTHER" id="PTHR45024:SF2">
    <property type="entry name" value="SCP2 DOMAIN-CONTAINING PROTEIN"/>
    <property type="match status" value="1"/>
</dbReference>
<comment type="similarity">
    <text evidence="1">Belongs to the short-chain dehydrogenases/reductases (SDR) family.</text>
</comment>
<evidence type="ECO:0000313" key="4">
    <source>
        <dbReference type="EMBL" id="QHN34052.1"/>
    </source>
</evidence>
<keyword evidence="5" id="KW-1185">Reference proteome</keyword>